<keyword evidence="2" id="KW-1185">Reference proteome</keyword>
<dbReference type="Proteomes" id="UP000630936">
    <property type="component" value="Unassembled WGS sequence"/>
</dbReference>
<organism evidence="1 2">
    <name type="scientific">Streptomyces inusitatus</name>
    <dbReference type="NCBI Taxonomy" id="68221"/>
    <lineage>
        <taxon>Bacteria</taxon>
        <taxon>Bacillati</taxon>
        <taxon>Actinomycetota</taxon>
        <taxon>Actinomycetes</taxon>
        <taxon>Kitasatosporales</taxon>
        <taxon>Streptomycetaceae</taxon>
        <taxon>Streptomyces</taxon>
    </lineage>
</organism>
<reference evidence="1" key="1">
    <citation type="journal article" date="2014" name="Int. J. Syst. Evol. Microbiol.">
        <title>Complete genome sequence of Corynebacterium casei LMG S-19264T (=DSM 44701T), isolated from a smear-ripened cheese.</title>
        <authorList>
            <consortium name="US DOE Joint Genome Institute (JGI-PGF)"/>
            <person name="Walter F."/>
            <person name="Albersmeier A."/>
            <person name="Kalinowski J."/>
            <person name="Ruckert C."/>
        </authorList>
    </citation>
    <scope>NUCLEOTIDE SEQUENCE</scope>
    <source>
        <strain evidence="1">JCM 4988</strain>
    </source>
</reference>
<dbReference type="AlphaFoldDB" id="A0A918PWQ6"/>
<protein>
    <submittedName>
        <fullName evidence="1">Uncharacterized protein</fullName>
    </submittedName>
</protein>
<evidence type="ECO:0000313" key="2">
    <source>
        <dbReference type="Proteomes" id="UP000630936"/>
    </source>
</evidence>
<gene>
    <name evidence="1" type="ORF">GCM10010387_15470</name>
</gene>
<accession>A0A918PWQ6</accession>
<dbReference type="EMBL" id="BMWG01000003">
    <property type="protein sequence ID" value="GGZ23261.1"/>
    <property type="molecule type" value="Genomic_DNA"/>
</dbReference>
<sequence length="72" mass="7928">MGRGRAGPGWLRTLAHHRGWLASPSLAYRGVPFGPQKRDLAAEVQAAIRRAHDPAVCHPCVLSRREDSCPFL</sequence>
<evidence type="ECO:0000313" key="1">
    <source>
        <dbReference type="EMBL" id="GGZ23261.1"/>
    </source>
</evidence>
<comment type="caution">
    <text evidence="1">The sequence shown here is derived from an EMBL/GenBank/DDBJ whole genome shotgun (WGS) entry which is preliminary data.</text>
</comment>
<name>A0A918PWQ6_9ACTN</name>
<reference evidence="1" key="2">
    <citation type="submission" date="2020-09" db="EMBL/GenBank/DDBJ databases">
        <authorList>
            <person name="Sun Q."/>
            <person name="Ohkuma M."/>
        </authorList>
    </citation>
    <scope>NUCLEOTIDE SEQUENCE</scope>
    <source>
        <strain evidence="1">JCM 4988</strain>
    </source>
</reference>
<proteinExistence type="predicted"/>